<dbReference type="SUPFAM" id="SSF52540">
    <property type="entry name" value="P-loop containing nucleoside triphosphate hydrolases"/>
    <property type="match status" value="1"/>
</dbReference>
<dbReference type="EMBL" id="LGIA01000144">
    <property type="protein sequence ID" value="KOH45356.1"/>
    <property type="molecule type" value="Genomic_DNA"/>
</dbReference>
<keyword evidence="2" id="KW-0547">Nucleotide-binding</keyword>
<dbReference type="OrthoDB" id="9813147at2"/>
<dbReference type="Pfam" id="PF01078">
    <property type="entry name" value="Mg_chelatase"/>
    <property type="match status" value="1"/>
</dbReference>
<gene>
    <name evidence="5" type="ORF">NC99_18060</name>
</gene>
<keyword evidence="6" id="KW-1185">Reference proteome</keyword>
<dbReference type="InterPro" id="IPR001208">
    <property type="entry name" value="MCM_dom"/>
</dbReference>
<dbReference type="GO" id="GO:0003677">
    <property type="term" value="F:DNA binding"/>
    <property type="evidence" value="ECO:0007669"/>
    <property type="project" value="InterPro"/>
</dbReference>
<comment type="similarity">
    <text evidence="1">Belongs to the Mg-chelatase subunits D/I family. ComM subfamily.</text>
</comment>
<keyword evidence="3" id="KW-0067">ATP-binding</keyword>
<evidence type="ECO:0000313" key="6">
    <source>
        <dbReference type="Proteomes" id="UP000036958"/>
    </source>
</evidence>
<dbReference type="STRING" id="1409788.NC99_18060"/>
<dbReference type="Gene3D" id="3.30.230.10">
    <property type="match status" value="1"/>
</dbReference>
<evidence type="ECO:0000256" key="3">
    <source>
        <dbReference type="ARBA" id="ARBA00022840"/>
    </source>
</evidence>
<sequence>MMIKTFAAAVHGIDATTITVETDVTQGIKFFLVGLPDSAVKESQQRIESALRLNDFKWPRKKIVINMAPADIRKEGSAYDLPLAVAVLAASEQLAPEKLESYLMMGELSLDGTLQPIRGALPIAIKAREEGFEGFILPKQNAREAAVVDQLKVYGVENLSQVVDFFNDRVELEETIVNTREEFYKKLNHTDLNFSDVKGQENVKRALEISAAGGHNVIMIGPPGAGKTMLAKRIPTILPPFTLHEALETTKIHSVVGKIDKDTSLMTERPFRSPHHTISDVALVGGGTYPQPGEISLAHNGVLFLDELPEFKRTVLEVMRQPLEDRKITISRAKISVEYPASLMLVASMNPCPCGYYNHPTKECVCAPGMVPKYLNKISGPLLDRIDIHLEVVPVPFKKLSELAETENSETIRERVIRAREVQSKRYKGMDGIFCNAQMSSRQIRDYVELNDASNLLLKNAMEKLGLSARAYDRILRVARTIADLENSDQVEAHHISEAIQYRSLDRENWGS</sequence>
<dbReference type="InterPro" id="IPR004482">
    <property type="entry name" value="Mg_chelat-rel"/>
</dbReference>
<dbReference type="InterPro" id="IPR000523">
    <property type="entry name" value="Mg_chelatse_chII-like_cat_dom"/>
</dbReference>
<protein>
    <submittedName>
        <fullName evidence="5">Magnesium chelatase</fullName>
    </submittedName>
</protein>
<dbReference type="InterPro" id="IPR025158">
    <property type="entry name" value="Mg_chelat-rel_C"/>
</dbReference>
<dbReference type="InterPro" id="IPR003593">
    <property type="entry name" value="AAA+_ATPase"/>
</dbReference>
<dbReference type="SUPFAM" id="SSF54211">
    <property type="entry name" value="Ribosomal protein S5 domain 2-like"/>
    <property type="match status" value="1"/>
</dbReference>
<dbReference type="NCBIfam" id="TIGR00368">
    <property type="entry name" value="YifB family Mg chelatase-like AAA ATPase"/>
    <property type="match status" value="1"/>
</dbReference>
<dbReference type="GO" id="GO:0005524">
    <property type="term" value="F:ATP binding"/>
    <property type="evidence" value="ECO:0007669"/>
    <property type="project" value="UniProtKB-KW"/>
</dbReference>
<feature type="domain" description="AAA+ ATPase" evidence="4">
    <location>
        <begin position="213"/>
        <end position="396"/>
    </location>
</feature>
<evidence type="ECO:0000259" key="4">
    <source>
        <dbReference type="SMART" id="SM00382"/>
    </source>
</evidence>
<dbReference type="Pfam" id="PF13335">
    <property type="entry name" value="Mg_chelatase_C"/>
    <property type="match status" value="1"/>
</dbReference>
<name>A0A0L8VA73_9BACT</name>
<dbReference type="InterPro" id="IPR020568">
    <property type="entry name" value="Ribosomal_Su5_D2-typ_SF"/>
</dbReference>
<dbReference type="Gene3D" id="3.40.50.300">
    <property type="entry name" value="P-loop containing nucleotide triphosphate hydrolases"/>
    <property type="match status" value="1"/>
</dbReference>
<dbReference type="InterPro" id="IPR027417">
    <property type="entry name" value="P-loop_NTPase"/>
</dbReference>
<dbReference type="RefSeq" id="WP_053182102.1">
    <property type="nucleotide sequence ID" value="NZ_LGIA01000144.1"/>
</dbReference>
<dbReference type="Pfam" id="PF13541">
    <property type="entry name" value="ChlI"/>
    <property type="match status" value="1"/>
</dbReference>
<dbReference type="InterPro" id="IPR014721">
    <property type="entry name" value="Ribsml_uS5_D2-typ_fold_subgr"/>
</dbReference>
<dbReference type="InterPro" id="IPR045006">
    <property type="entry name" value="CHLI-like"/>
</dbReference>
<proteinExistence type="inferred from homology"/>
<dbReference type="AlphaFoldDB" id="A0A0L8VA73"/>
<organism evidence="5 6">
    <name type="scientific">Sunxiuqinia dokdonensis</name>
    <dbReference type="NCBI Taxonomy" id="1409788"/>
    <lineage>
        <taxon>Bacteria</taxon>
        <taxon>Pseudomonadati</taxon>
        <taxon>Bacteroidota</taxon>
        <taxon>Bacteroidia</taxon>
        <taxon>Marinilabiliales</taxon>
        <taxon>Prolixibacteraceae</taxon>
        <taxon>Sunxiuqinia</taxon>
    </lineage>
</organism>
<dbReference type="PRINTS" id="PR01657">
    <property type="entry name" value="MCMFAMILY"/>
</dbReference>
<evidence type="ECO:0000256" key="2">
    <source>
        <dbReference type="ARBA" id="ARBA00022741"/>
    </source>
</evidence>
<dbReference type="SMART" id="SM00382">
    <property type="entry name" value="AAA"/>
    <property type="match status" value="1"/>
</dbReference>
<accession>A0A0L8VA73</accession>
<dbReference type="PANTHER" id="PTHR32039:SF7">
    <property type="entry name" value="COMPETENCE PROTEIN COMM"/>
    <property type="match status" value="1"/>
</dbReference>
<evidence type="ECO:0000313" key="5">
    <source>
        <dbReference type="EMBL" id="KOH45356.1"/>
    </source>
</evidence>
<dbReference type="PANTHER" id="PTHR32039">
    <property type="entry name" value="MAGNESIUM-CHELATASE SUBUNIT CHLI"/>
    <property type="match status" value="1"/>
</dbReference>
<dbReference type="PATRIC" id="fig|1409788.3.peg.1873"/>
<evidence type="ECO:0000256" key="1">
    <source>
        <dbReference type="ARBA" id="ARBA00006354"/>
    </source>
</evidence>
<dbReference type="Proteomes" id="UP000036958">
    <property type="component" value="Unassembled WGS sequence"/>
</dbReference>
<reference evidence="6" key="1">
    <citation type="submission" date="2015-07" db="EMBL/GenBank/DDBJ databases">
        <title>Genome sequencing of Sunxiuqinia dokdonensis strain SK.</title>
        <authorList>
            <person name="Ahn S."/>
            <person name="Kim B.-C."/>
        </authorList>
    </citation>
    <scope>NUCLEOTIDE SEQUENCE [LARGE SCALE GENOMIC DNA]</scope>
    <source>
        <strain evidence="6">SK</strain>
    </source>
</reference>
<comment type="caution">
    <text evidence="5">The sequence shown here is derived from an EMBL/GenBank/DDBJ whole genome shotgun (WGS) entry which is preliminary data.</text>
</comment>